<dbReference type="Gene3D" id="3.40.50.300">
    <property type="entry name" value="P-loop containing nucleotide triphosphate hydrolases"/>
    <property type="match status" value="1"/>
</dbReference>
<keyword evidence="2" id="KW-1185">Reference proteome</keyword>
<dbReference type="RefSeq" id="WP_184969401.1">
    <property type="nucleotide sequence ID" value="NZ_JACHIN010000011.1"/>
</dbReference>
<dbReference type="PANTHER" id="PTHR36978">
    <property type="entry name" value="P-LOOP CONTAINING NUCLEOTIDE TRIPHOSPHATE HYDROLASE"/>
    <property type="match status" value="1"/>
</dbReference>
<dbReference type="PANTHER" id="PTHR36978:SF4">
    <property type="entry name" value="P-LOOP CONTAINING NUCLEOSIDE TRIPHOSPHATE HYDROLASE PROTEIN"/>
    <property type="match status" value="1"/>
</dbReference>
<comment type="caution">
    <text evidence="1">The sequence shown here is derived from an EMBL/GenBank/DDBJ whole genome shotgun (WGS) entry which is preliminary data.</text>
</comment>
<dbReference type="SUPFAM" id="SSF52540">
    <property type="entry name" value="P-loop containing nucleoside triphosphate hydrolases"/>
    <property type="match status" value="1"/>
</dbReference>
<dbReference type="InterPro" id="IPR040632">
    <property type="entry name" value="Sulfotransfer_4"/>
</dbReference>
<accession>A0A7W8ABM5</accession>
<dbReference type="AlphaFoldDB" id="A0A7W8ABM5"/>
<evidence type="ECO:0000313" key="2">
    <source>
        <dbReference type="Proteomes" id="UP000568380"/>
    </source>
</evidence>
<reference evidence="1 2" key="1">
    <citation type="submission" date="2020-08" db="EMBL/GenBank/DDBJ databases">
        <title>Genomic Encyclopedia of Type Strains, Phase IV (KMG-IV): sequencing the most valuable type-strain genomes for metagenomic binning, comparative biology and taxonomic classification.</title>
        <authorList>
            <person name="Goeker M."/>
        </authorList>
    </citation>
    <scope>NUCLEOTIDE SEQUENCE [LARGE SCALE GENOMIC DNA]</scope>
    <source>
        <strain evidence="1 2">DSM 45385</strain>
    </source>
</reference>
<organism evidence="1 2">
    <name type="scientific">Nonomuraea endophytica</name>
    <dbReference type="NCBI Taxonomy" id="714136"/>
    <lineage>
        <taxon>Bacteria</taxon>
        <taxon>Bacillati</taxon>
        <taxon>Actinomycetota</taxon>
        <taxon>Actinomycetes</taxon>
        <taxon>Streptosporangiales</taxon>
        <taxon>Streptosporangiaceae</taxon>
        <taxon>Nonomuraea</taxon>
    </lineage>
</organism>
<evidence type="ECO:0008006" key="3">
    <source>
        <dbReference type="Google" id="ProtNLM"/>
    </source>
</evidence>
<proteinExistence type="predicted"/>
<protein>
    <recommendedName>
        <fullName evidence="3">Sulfotransferase family protein</fullName>
    </recommendedName>
</protein>
<name>A0A7W8ABM5_9ACTN</name>
<dbReference type="EMBL" id="JACHIN010000011">
    <property type="protein sequence ID" value="MBB5081783.1"/>
    <property type="molecule type" value="Genomic_DNA"/>
</dbReference>
<evidence type="ECO:0000313" key="1">
    <source>
        <dbReference type="EMBL" id="MBB5081783.1"/>
    </source>
</evidence>
<dbReference type="Pfam" id="PF17784">
    <property type="entry name" value="Sulfotransfer_4"/>
    <property type="match status" value="1"/>
</dbReference>
<gene>
    <name evidence="1" type="ORF">HNR40_007278</name>
</gene>
<sequence>MIQVIGAGLPRTGTTSLKAALERLGFGPCHHMQELRAHPEQAALWARAADGEADWRGLLEGYRAAVDWPGAHFWRPLARAHPDAKVILSVRDPHTWYASMRDTVFALLSNPGAAPEEFKAVVIGMRPVLNRIWHDTFATTLDEPMPAERHAVDVFNRHTAEVTAALPAERVLVYESGQGWEPLCAFLGVAVPDEPYPRLNDRQSAQTRLRGTARG</sequence>
<dbReference type="InterPro" id="IPR027417">
    <property type="entry name" value="P-loop_NTPase"/>
</dbReference>
<dbReference type="Proteomes" id="UP000568380">
    <property type="component" value="Unassembled WGS sequence"/>
</dbReference>